<evidence type="ECO:0000256" key="1">
    <source>
        <dbReference type="SAM" id="Phobius"/>
    </source>
</evidence>
<dbReference type="InterPro" id="IPR020269">
    <property type="entry name" value="Phage_Mu_Releasin"/>
</dbReference>
<reference evidence="2 3" key="1">
    <citation type="submission" date="2020-05" db="EMBL/GenBank/DDBJ databases">
        <title>Draft genome sequence of Desulfovibrio psychrotolerans JS1T.</title>
        <authorList>
            <person name="Ueno A."/>
            <person name="Tamazawa S."/>
            <person name="Tamamura S."/>
            <person name="Murakami T."/>
            <person name="Kiyama T."/>
            <person name="Inomata H."/>
            <person name="Amano Y."/>
            <person name="Miyakawa K."/>
            <person name="Tamaki H."/>
            <person name="Naganuma T."/>
            <person name="Kaneko K."/>
        </authorList>
    </citation>
    <scope>NUCLEOTIDE SEQUENCE [LARGE SCALE GENOMIC DNA]</scope>
    <source>
        <strain evidence="2 3">JS1</strain>
    </source>
</reference>
<comment type="caution">
    <text evidence="2">The sequence shown here is derived from an EMBL/GenBank/DDBJ whole genome shotgun (WGS) entry which is preliminary data.</text>
</comment>
<keyword evidence="1" id="KW-1133">Transmembrane helix</keyword>
<evidence type="ECO:0008006" key="4">
    <source>
        <dbReference type="Google" id="ProtNLM"/>
    </source>
</evidence>
<organism evidence="2 3">
    <name type="scientific">Desulfovibrio psychrotolerans</name>
    <dbReference type="NCBI Taxonomy" id="415242"/>
    <lineage>
        <taxon>Bacteria</taxon>
        <taxon>Pseudomonadati</taxon>
        <taxon>Thermodesulfobacteriota</taxon>
        <taxon>Desulfovibrionia</taxon>
        <taxon>Desulfovibrionales</taxon>
        <taxon>Desulfovibrionaceae</taxon>
        <taxon>Desulfovibrio</taxon>
    </lineage>
</organism>
<dbReference type="Proteomes" id="UP000503820">
    <property type="component" value="Unassembled WGS sequence"/>
</dbReference>
<accession>A0A7J0BWZ9</accession>
<dbReference type="EMBL" id="BLVP01000009">
    <property type="protein sequence ID" value="GFM37692.1"/>
    <property type="molecule type" value="Genomic_DNA"/>
</dbReference>
<keyword evidence="1" id="KW-0472">Membrane</keyword>
<keyword evidence="1" id="KW-0812">Transmembrane</keyword>
<dbReference type="Pfam" id="PF10805">
    <property type="entry name" value="DUF2730"/>
    <property type="match status" value="1"/>
</dbReference>
<sequence length="119" mass="12997">MNDPVNDLVVQWAGVVVPVVVTTVSALLGWVLWSMRKTYVTHEQCESCRTTMNNRLSGLEGVLENAPSSKDMQAVVVKLSDISGELKAANARAEGQAELLRALSRQVAMLNDYHVTKGK</sequence>
<name>A0A7J0BWZ9_9BACT</name>
<gene>
    <name evidence="2" type="ORF">DSM19430T_23760</name>
</gene>
<feature type="transmembrane region" description="Helical" evidence="1">
    <location>
        <begin position="12"/>
        <end position="33"/>
    </location>
</feature>
<proteinExistence type="predicted"/>
<protein>
    <recommendedName>
        <fullName evidence="4">Chemotaxis protein</fullName>
    </recommendedName>
</protein>
<evidence type="ECO:0000313" key="2">
    <source>
        <dbReference type="EMBL" id="GFM37692.1"/>
    </source>
</evidence>
<dbReference type="RefSeq" id="WP_174410332.1">
    <property type="nucleotide sequence ID" value="NZ_BLVP01000009.1"/>
</dbReference>
<evidence type="ECO:0000313" key="3">
    <source>
        <dbReference type="Proteomes" id="UP000503820"/>
    </source>
</evidence>
<dbReference type="AlphaFoldDB" id="A0A7J0BWZ9"/>
<keyword evidence="3" id="KW-1185">Reference proteome</keyword>